<sequence length="89" mass="10166">MKYLFGVFVLSLLLIGLDLKRYPNGHILSASSEQDSLLYQERSFSAEEGPAAEPLDSIIPLKSPISVNSKEKYQWDYLFPPYRQPESNQ</sequence>
<accession>A0AAN4VU00</accession>
<gene>
    <name evidence="1" type="ORF">PEDI_06110</name>
</gene>
<keyword evidence="2" id="KW-1185">Reference proteome</keyword>
<organism evidence="1 2">
    <name type="scientific">Persicobacter diffluens</name>
    <dbReference type="NCBI Taxonomy" id="981"/>
    <lineage>
        <taxon>Bacteria</taxon>
        <taxon>Pseudomonadati</taxon>
        <taxon>Bacteroidota</taxon>
        <taxon>Cytophagia</taxon>
        <taxon>Cytophagales</taxon>
        <taxon>Persicobacteraceae</taxon>
        <taxon>Persicobacter</taxon>
    </lineage>
</organism>
<dbReference type="EMBL" id="BQKE01000001">
    <property type="protein sequence ID" value="GJM60059.1"/>
    <property type="molecule type" value="Genomic_DNA"/>
</dbReference>
<dbReference type="RefSeq" id="WP_338235933.1">
    <property type="nucleotide sequence ID" value="NZ_BQKE01000001.1"/>
</dbReference>
<dbReference type="AlphaFoldDB" id="A0AAN4VU00"/>
<comment type="caution">
    <text evidence="1">The sequence shown here is derived from an EMBL/GenBank/DDBJ whole genome shotgun (WGS) entry which is preliminary data.</text>
</comment>
<name>A0AAN4VU00_9BACT</name>
<dbReference type="Proteomes" id="UP001310022">
    <property type="component" value="Unassembled WGS sequence"/>
</dbReference>
<evidence type="ECO:0000313" key="2">
    <source>
        <dbReference type="Proteomes" id="UP001310022"/>
    </source>
</evidence>
<reference evidence="1 2" key="1">
    <citation type="submission" date="2021-12" db="EMBL/GenBank/DDBJ databases">
        <title>Genome sequencing of bacteria with rrn-lacking chromosome and rrn-plasmid.</title>
        <authorList>
            <person name="Anda M."/>
            <person name="Iwasaki W."/>
        </authorList>
    </citation>
    <scope>NUCLEOTIDE SEQUENCE [LARGE SCALE GENOMIC DNA]</scope>
    <source>
        <strain evidence="1 2">NBRC 15940</strain>
    </source>
</reference>
<protein>
    <submittedName>
        <fullName evidence="1">Uncharacterized protein</fullName>
    </submittedName>
</protein>
<evidence type="ECO:0000313" key="1">
    <source>
        <dbReference type="EMBL" id="GJM60059.1"/>
    </source>
</evidence>
<proteinExistence type="predicted"/>